<reference evidence="2 3" key="1">
    <citation type="submission" date="2016-10" db="EMBL/GenBank/DDBJ databases">
        <authorList>
            <person name="de Groot N.N."/>
        </authorList>
    </citation>
    <scope>NUCLEOTIDE SEQUENCE [LARGE SCALE GENOMIC DNA]</scope>
    <source>
        <strain>GEY</strain>
        <strain evidence="3">DSM 9560</strain>
    </source>
</reference>
<protein>
    <submittedName>
        <fullName evidence="2">Uncharacterized protein</fullName>
    </submittedName>
</protein>
<gene>
    <name evidence="2" type="ORF">SAMN04488541_103538</name>
</gene>
<organism evidence="2 3">
    <name type="scientific">Thermoflexibacter ruber</name>
    <dbReference type="NCBI Taxonomy" id="1003"/>
    <lineage>
        <taxon>Bacteria</taxon>
        <taxon>Pseudomonadati</taxon>
        <taxon>Bacteroidota</taxon>
        <taxon>Cytophagia</taxon>
        <taxon>Cytophagales</taxon>
        <taxon>Thermoflexibacteraceae</taxon>
        <taxon>Thermoflexibacter</taxon>
    </lineage>
</organism>
<accession>A0A1I2IRF6</accession>
<dbReference type="AlphaFoldDB" id="A0A1I2IRF6"/>
<evidence type="ECO:0000313" key="3">
    <source>
        <dbReference type="Proteomes" id="UP000199513"/>
    </source>
</evidence>
<proteinExistence type="predicted"/>
<dbReference type="RefSeq" id="WP_091548706.1">
    <property type="nucleotide sequence ID" value="NZ_FONY01000035.1"/>
</dbReference>
<dbReference type="EMBL" id="FONY01000035">
    <property type="protein sequence ID" value="SFF44844.1"/>
    <property type="molecule type" value="Genomic_DNA"/>
</dbReference>
<dbReference type="Proteomes" id="UP000199513">
    <property type="component" value="Unassembled WGS sequence"/>
</dbReference>
<evidence type="ECO:0000256" key="1">
    <source>
        <dbReference type="SAM" id="MobiDB-lite"/>
    </source>
</evidence>
<feature type="region of interest" description="Disordered" evidence="1">
    <location>
        <begin position="1"/>
        <end position="31"/>
    </location>
</feature>
<evidence type="ECO:0000313" key="2">
    <source>
        <dbReference type="EMBL" id="SFF44844.1"/>
    </source>
</evidence>
<name>A0A1I2IRF6_9BACT</name>
<sequence length="59" mass="6907">MERYTPKPQTQGERRTDNTPAPVKTQQEQDKEIKNISQGLANLCWKMFSYIAYLMGSKR</sequence>
<keyword evidence="3" id="KW-1185">Reference proteome</keyword>